<dbReference type="Gene3D" id="3.30.1490.20">
    <property type="entry name" value="ATP-grasp fold, A domain"/>
    <property type="match status" value="1"/>
</dbReference>
<keyword evidence="5 15" id="KW-0436">Ligase</keyword>
<dbReference type="InterPro" id="IPR020559">
    <property type="entry name" value="PRibGlycinamide_synth_CS"/>
</dbReference>
<dbReference type="PROSITE" id="PS50975">
    <property type="entry name" value="ATP_GRASP"/>
    <property type="match status" value="1"/>
</dbReference>
<comment type="similarity">
    <text evidence="12 15">Belongs to the GARS family.</text>
</comment>
<dbReference type="FunFam" id="3.30.470.20:FF:000031">
    <property type="entry name" value="Phosphoribosylamine--glycine ligase"/>
    <property type="match status" value="1"/>
</dbReference>
<comment type="catalytic activity">
    <reaction evidence="15">
        <text>5-phospho-beta-D-ribosylamine + glycine + ATP = N(1)-(5-phospho-beta-D-ribosyl)glycinamide + ADP + phosphate + H(+)</text>
        <dbReference type="Rhea" id="RHEA:17453"/>
        <dbReference type="ChEBI" id="CHEBI:15378"/>
        <dbReference type="ChEBI" id="CHEBI:30616"/>
        <dbReference type="ChEBI" id="CHEBI:43474"/>
        <dbReference type="ChEBI" id="CHEBI:57305"/>
        <dbReference type="ChEBI" id="CHEBI:58681"/>
        <dbReference type="ChEBI" id="CHEBI:143788"/>
        <dbReference type="ChEBI" id="CHEBI:456216"/>
        <dbReference type="EC" id="6.3.4.13"/>
    </reaction>
</comment>
<organism evidence="18 19">
    <name type="scientific">Kaustia mangrovi</name>
    <dbReference type="NCBI Taxonomy" id="2593653"/>
    <lineage>
        <taxon>Bacteria</taxon>
        <taxon>Pseudomonadati</taxon>
        <taxon>Pseudomonadota</taxon>
        <taxon>Alphaproteobacteria</taxon>
        <taxon>Hyphomicrobiales</taxon>
        <taxon>Parvibaculaceae</taxon>
        <taxon>Kaustia</taxon>
    </lineage>
</organism>
<evidence type="ECO:0000256" key="7">
    <source>
        <dbReference type="ARBA" id="ARBA00022741"/>
    </source>
</evidence>
<dbReference type="GO" id="GO:0006189">
    <property type="term" value="P:'de novo' IMP biosynthetic process"/>
    <property type="evidence" value="ECO:0007669"/>
    <property type="project" value="UniProtKB-UniRule"/>
</dbReference>
<accession>A0A7S8C7W9</accession>
<dbReference type="GO" id="GO:0009113">
    <property type="term" value="P:purine nucleobase biosynthetic process"/>
    <property type="evidence" value="ECO:0007669"/>
    <property type="project" value="InterPro"/>
</dbReference>
<dbReference type="PANTHER" id="PTHR43472:SF1">
    <property type="entry name" value="PHOSPHORIBOSYLAMINE--GLYCINE LIGASE, CHLOROPLASTIC"/>
    <property type="match status" value="1"/>
</dbReference>
<evidence type="ECO:0000256" key="9">
    <source>
        <dbReference type="ARBA" id="ARBA00022840"/>
    </source>
</evidence>
<name>A0A7S8C7W9_9HYPH</name>
<evidence type="ECO:0000256" key="12">
    <source>
        <dbReference type="ARBA" id="ARBA00038345"/>
    </source>
</evidence>
<dbReference type="SUPFAM" id="SSF52440">
    <property type="entry name" value="PreATP-grasp domain"/>
    <property type="match status" value="1"/>
</dbReference>
<dbReference type="HAMAP" id="MF_00138">
    <property type="entry name" value="GARS"/>
    <property type="match status" value="1"/>
</dbReference>
<dbReference type="FunFam" id="3.90.600.10:FF:000001">
    <property type="entry name" value="Trifunctional purine biosynthetic protein adenosine-3"/>
    <property type="match status" value="1"/>
</dbReference>
<keyword evidence="11" id="KW-0464">Manganese</keyword>
<evidence type="ECO:0000256" key="15">
    <source>
        <dbReference type="HAMAP-Rule" id="MF_00138"/>
    </source>
</evidence>
<dbReference type="SMART" id="SM01210">
    <property type="entry name" value="GARS_C"/>
    <property type="match status" value="1"/>
</dbReference>
<feature type="domain" description="ATP-grasp" evidence="17">
    <location>
        <begin position="107"/>
        <end position="312"/>
    </location>
</feature>
<dbReference type="Pfam" id="PF02843">
    <property type="entry name" value="GARS_C"/>
    <property type="match status" value="1"/>
</dbReference>
<dbReference type="Proteomes" id="UP000593594">
    <property type="component" value="Chromosome"/>
</dbReference>
<comment type="cofactor">
    <cofactor evidence="2">
        <name>Mg(2+)</name>
        <dbReference type="ChEBI" id="CHEBI:18420"/>
    </cofactor>
</comment>
<dbReference type="InterPro" id="IPR011054">
    <property type="entry name" value="Rudment_hybrid_motif"/>
</dbReference>
<dbReference type="SUPFAM" id="SSF51246">
    <property type="entry name" value="Rudiment single hybrid motif"/>
    <property type="match status" value="1"/>
</dbReference>
<evidence type="ECO:0000256" key="1">
    <source>
        <dbReference type="ARBA" id="ARBA00001936"/>
    </source>
</evidence>
<dbReference type="InterPro" id="IPR037123">
    <property type="entry name" value="PRibGlycinamide_synth_C_sf"/>
</dbReference>
<dbReference type="GO" id="GO:0004637">
    <property type="term" value="F:phosphoribosylamine-glycine ligase activity"/>
    <property type="evidence" value="ECO:0007669"/>
    <property type="project" value="UniProtKB-UniRule"/>
</dbReference>
<dbReference type="InterPro" id="IPR020561">
    <property type="entry name" value="PRibGlycinamid_synth_ATP-grasp"/>
</dbReference>
<dbReference type="InterPro" id="IPR011761">
    <property type="entry name" value="ATP-grasp"/>
</dbReference>
<evidence type="ECO:0000256" key="11">
    <source>
        <dbReference type="ARBA" id="ARBA00023211"/>
    </source>
</evidence>
<reference evidence="18 19" key="1">
    <citation type="submission" date="2020-06" db="EMBL/GenBank/DDBJ databases">
        <title>Genome sequence of 2 isolates from Red Sea Mangroves.</title>
        <authorList>
            <person name="Sefrji F."/>
            <person name="Michoud G."/>
            <person name="Merlino G."/>
            <person name="Daffonchio D."/>
        </authorList>
    </citation>
    <scope>NUCLEOTIDE SEQUENCE [LARGE SCALE GENOMIC DNA]</scope>
    <source>
        <strain evidence="18 19">R1DC25</strain>
    </source>
</reference>
<dbReference type="GO" id="GO:0005524">
    <property type="term" value="F:ATP binding"/>
    <property type="evidence" value="ECO:0007669"/>
    <property type="project" value="UniProtKB-UniRule"/>
</dbReference>
<proteinExistence type="inferred from homology"/>
<dbReference type="AlphaFoldDB" id="A0A7S8C7W9"/>
<dbReference type="PROSITE" id="PS00184">
    <property type="entry name" value="GARS"/>
    <property type="match status" value="1"/>
</dbReference>
<keyword evidence="10" id="KW-0460">Magnesium</keyword>
<dbReference type="InterPro" id="IPR020560">
    <property type="entry name" value="PRibGlycinamide_synth_C-dom"/>
</dbReference>
<dbReference type="PANTHER" id="PTHR43472">
    <property type="entry name" value="PHOSPHORIBOSYLAMINE--GLYCINE LIGASE"/>
    <property type="match status" value="1"/>
</dbReference>
<dbReference type="Gene3D" id="3.30.470.20">
    <property type="entry name" value="ATP-grasp fold, B domain"/>
    <property type="match status" value="1"/>
</dbReference>
<evidence type="ECO:0000256" key="4">
    <source>
        <dbReference type="ARBA" id="ARBA00013255"/>
    </source>
</evidence>
<evidence type="ECO:0000256" key="13">
    <source>
        <dbReference type="ARBA" id="ARBA00042242"/>
    </source>
</evidence>
<dbReference type="InterPro" id="IPR020562">
    <property type="entry name" value="PRibGlycinamide_synth_N"/>
</dbReference>
<dbReference type="RefSeq" id="WP_213162226.1">
    <property type="nucleotide sequence ID" value="NZ_CP058214.1"/>
</dbReference>
<comment type="pathway">
    <text evidence="3 15">Purine metabolism; IMP biosynthesis via de novo pathway; N(1)-(5-phospho-D-ribosyl)glycinamide from 5-phospho-alpha-D-ribose 1-diphosphate: step 2/2.</text>
</comment>
<gene>
    <name evidence="15 18" type="primary">purD</name>
    <name evidence="18" type="ORF">HW532_20430</name>
</gene>
<keyword evidence="8 15" id="KW-0658">Purine biosynthesis</keyword>
<keyword evidence="6" id="KW-0479">Metal-binding</keyword>
<evidence type="ECO:0000256" key="10">
    <source>
        <dbReference type="ARBA" id="ARBA00022842"/>
    </source>
</evidence>
<evidence type="ECO:0000256" key="14">
    <source>
        <dbReference type="ARBA" id="ARBA00042864"/>
    </source>
</evidence>
<evidence type="ECO:0000256" key="2">
    <source>
        <dbReference type="ARBA" id="ARBA00001946"/>
    </source>
</evidence>
<dbReference type="SUPFAM" id="SSF56059">
    <property type="entry name" value="Glutathione synthetase ATP-binding domain-like"/>
    <property type="match status" value="1"/>
</dbReference>
<dbReference type="EC" id="6.3.4.13" evidence="4 15"/>
<evidence type="ECO:0000313" key="19">
    <source>
        <dbReference type="Proteomes" id="UP000593594"/>
    </source>
</evidence>
<dbReference type="FunFam" id="3.40.50.20:FF:000006">
    <property type="entry name" value="Phosphoribosylamine--glycine ligase, chloroplastic"/>
    <property type="match status" value="1"/>
</dbReference>
<dbReference type="Gene3D" id="3.90.600.10">
    <property type="entry name" value="Phosphoribosylglycinamide synthetase, C-terminal domain"/>
    <property type="match status" value="1"/>
</dbReference>
<dbReference type="Gene3D" id="3.40.50.20">
    <property type="match status" value="1"/>
</dbReference>
<dbReference type="NCBIfam" id="TIGR00877">
    <property type="entry name" value="purD"/>
    <property type="match status" value="1"/>
</dbReference>
<evidence type="ECO:0000256" key="5">
    <source>
        <dbReference type="ARBA" id="ARBA00022598"/>
    </source>
</evidence>
<keyword evidence="9 16" id="KW-0067">ATP-binding</keyword>
<dbReference type="InterPro" id="IPR016185">
    <property type="entry name" value="PreATP-grasp_dom_sf"/>
</dbReference>
<keyword evidence="7 16" id="KW-0547">Nucleotide-binding</keyword>
<protein>
    <recommendedName>
        <fullName evidence="4 15">Phosphoribosylamine--glycine ligase</fullName>
        <ecNumber evidence="4 15">6.3.4.13</ecNumber>
    </recommendedName>
    <alternativeName>
        <fullName evidence="15">GARS</fullName>
    </alternativeName>
    <alternativeName>
        <fullName evidence="13 15">Glycinamide ribonucleotide synthetase</fullName>
    </alternativeName>
    <alternativeName>
        <fullName evidence="14 15">Phosphoribosylglycinamide synthetase</fullName>
    </alternativeName>
</protein>
<comment type="cofactor">
    <cofactor evidence="1">
        <name>Mn(2+)</name>
        <dbReference type="ChEBI" id="CHEBI:29035"/>
    </cofactor>
</comment>
<dbReference type="SMART" id="SM01209">
    <property type="entry name" value="GARS_A"/>
    <property type="match status" value="1"/>
</dbReference>
<evidence type="ECO:0000256" key="16">
    <source>
        <dbReference type="PROSITE-ProRule" id="PRU00409"/>
    </source>
</evidence>
<evidence type="ECO:0000256" key="8">
    <source>
        <dbReference type="ARBA" id="ARBA00022755"/>
    </source>
</evidence>
<dbReference type="EMBL" id="CP058214">
    <property type="protein sequence ID" value="QPC44856.1"/>
    <property type="molecule type" value="Genomic_DNA"/>
</dbReference>
<evidence type="ECO:0000313" key="18">
    <source>
        <dbReference type="EMBL" id="QPC44856.1"/>
    </source>
</evidence>
<evidence type="ECO:0000259" key="17">
    <source>
        <dbReference type="PROSITE" id="PS50975"/>
    </source>
</evidence>
<dbReference type="InterPro" id="IPR013815">
    <property type="entry name" value="ATP_grasp_subdomain_1"/>
</dbReference>
<dbReference type="KEGG" id="kmn:HW532_20430"/>
<dbReference type="InterPro" id="IPR000115">
    <property type="entry name" value="PRibGlycinamide_synth"/>
</dbReference>
<dbReference type="Pfam" id="PF02844">
    <property type="entry name" value="GARS_N"/>
    <property type="match status" value="1"/>
</dbReference>
<evidence type="ECO:0000256" key="6">
    <source>
        <dbReference type="ARBA" id="ARBA00022723"/>
    </source>
</evidence>
<dbReference type="UniPathway" id="UPA00074">
    <property type="reaction ID" value="UER00125"/>
</dbReference>
<dbReference type="Pfam" id="PF01071">
    <property type="entry name" value="GARS_A"/>
    <property type="match status" value="1"/>
</dbReference>
<keyword evidence="19" id="KW-1185">Reference proteome</keyword>
<dbReference type="GO" id="GO:0046872">
    <property type="term" value="F:metal ion binding"/>
    <property type="evidence" value="ECO:0007669"/>
    <property type="project" value="UniProtKB-KW"/>
</dbReference>
<evidence type="ECO:0000256" key="3">
    <source>
        <dbReference type="ARBA" id="ARBA00005174"/>
    </source>
</evidence>
<sequence length="425" mass="44493">MNVLVIGSGGREHALCWALSGSPELETLYCAPGNGGIQDVAACVDLDIANHGDVIRFCRDNSVGFVVVGPEAPLVDGLVDSLADADIKAFGPTQAAARLEGSKGFTKDLCARFGIPGAAYARFTDAGAAKAYIADRGAPIVVKADGLAAGKGVVVAETVDQAQDAVDEMFAGAFGEAGAEVVVEECLVGEEASFFALVDGETALPLATAQDHKRVGDGDTGPNTGGMGAYSPAPVMTEEMCARTMREIIEPTVRAMAEIGAPYRGVLYAGLMITADGPKLIEYNVRFGDPECQVLMMRLRSDFLIALLAACDGELKDFDLRWSNESALTVVMAAKGYPGAYEKGSEIRGLDKAATLEGVEIFHAGTKREGDSLRAAGGRVLNVCALGPTVADARMRAYAAIDLIDWPEGFCRGDIGWRAVDREAG</sequence>